<evidence type="ECO:0000256" key="2">
    <source>
        <dbReference type="ARBA" id="ARBA00022692"/>
    </source>
</evidence>
<name>A0A9W4WH20_9PEZI</name>
<protein>
    <recommendedName>
        <fullName evidence="8">Rhodopsin domain-containing protein</fullName>
    </recommendedName>
</protein>
<evidence type="ECO:0000256" key="5">
    <source>
        <dbReference type="ARBA" id="ARBA00038359"/>
    </source>
</evidence>
<accession>A0A9W4WH20</accession>
<gene>
    <name evidence="9" type="ORF">CGXH109_LOCUS37146</name>
</gene>
<dbReference type="PANTHER" id="PTHR33048">
    <property type="entry name" value="PTH11-LIKE INTEGRAL MEMBRANE PROTEIN (AFU_ORTHOLOGUE AFUA_5G11245)"/>
    <property type="match status" value="1"/>
</dbReference>
<keyword evidence="4 6" id="KW-0472">Membrane</keyword>
<dbReference type="Proteomes" id="UP001152533">
    <property type="component" value="Unassembled WGS sequence"/>
</dbReference>
<feature type="transmembrane region" description="Helical" evidence="6">
    <location>
        <begin position="187"/>
        <end position="212"/>
    </location>
</feature>
<keyword evidence="3 6" id="KW-1133">Transmembrane helix</keyword>
<comment type="caution">
    <text evidence="9">The sequence shown here is derived from an EMBL/GenBank/DDBJ whole genome shotgun (WGS) entry which is preliminary data.</text>
</comment>
<evidence type="ECO:0000256" key="4">
    <source>
        <dbReference type="ARBA" id="ARBA00023136"/>
    </source>
</evidence>
<feature type="chain" id="PRO_5040823172" description="Rhodopsin domain-containing protein" evidence="7">
    <location>
        <begin position="22"/>
        <end position="450"/>
    </location>
</feature>
<dbReference type="InterPro" id="IPR049326">
    <property type="entry name" value="Rhodopsin_dom_fungi"/>
</dbReference>
<dbReference type="Pfam" id="PF20684">
    <property type="entry name" value="Fung_rhodopsin"/>
    <property type="match status" value="1"/>
</dbReference>
<keyword evidence="7" id="KW-0732">Signal</keyword>
<dbReference type="PANTHER" id="PTHR33048:SF143">
    <property type="entry name" value="EXTRACELLULAR MEMBRANE PROTEIN CFEM DOMAIN-CONTAINING PROTEIN-RELATED"/>
    <property type="match status" value="1"/>
</dbReference>
<feature type="transmembrane region" description="Helical" evidence="6">
    <location>
        <begin position="115"/>
        <end position="134"/>
    </location>
</feature>
<keyword evidence="10" id="KW-1185">Reference proteome</keyword>
<evidence type="ECO:0000256" key="6">
    <source>
        <dbReference type="SAM" id="Phobius"/>
    </source>
</evidence>
<dbReference type="InterPro" id="IPR052337">
    <property type="entry name" value="SAT4-like"/>
</dbReference>
<sequence>MLTLRLLVLLGVLCLLRLTVAQSLADAPPCAVSILTSSHVCFWTYLELKCFGQALAQPQFANKTQAQLCVDEGFNTAVSGCVQPACTVIESLSFLNISRTLCGLPEADHRNEAKVTSLAMFGVATVFFACRLAVKVLRFSSWGFDDSLMVVAYAFLIPFIVLIQYMIPQGLGLDIWALSENQITSFLRLLLAVQTHYIFILAIIKASILYFFLRIFPDKWFRRAVWVTLAYDLFVGFIFIVLSFVQRQPTWLIWEGWRDKDPRGVVLDLNKLGLAHGGMNIALDVWMLVLPLTQLYKLNLKLRKKLGIMAMFCVGIFLTVVSIIRVKSLVYFATSSNATADARGTIIWSCIELCTGVVVSCMPNARQLLREGTRQFRDVTTNLTGRSGTGDSSRRRSHRVLQDRSLELRVAVNSPSATTALADKSACSSAITPNTSHAASSFASETDFKV</sequence>
<dbReference type="AlphaFoldDB" id="A0A9W4WH20"/>
<feature type="transmembrane region" description="Helical" evidence="6">
    <location>
        <begin position="224"/>
        <end position="245"/>
    </location>
</feature>
<feature type="domain" description="Rhodopsin" evidence="8">
    <location>
        <begin position="131"/>
        <end position="370"/>
    </location>
</feature>
<reference evidence="9" key="1">
    <citation type="submission" date="2022-08" db="EMBL/GenBank/DDBJ databases">
        <authorList>
            <person name="Giroux E."/>
            <person name="Giroux E."/>
        </authorList>
    </citation>
    <scope>NUCLEOTIDE SEQUENCE</scope>
    <source>
        <strain evidence="9">H1091258</strain>
    </source>
</reference>
<evidence type="ECO:0000256" key="7">
    <source>
        <dbReference type="SAM" id="SignalP"/>
    </source>
</evidence>
<proteinExistence type="inferred from homology"/>
<evidence type="ECO:0000313" key="9">
    <source>
        <dbReference type="EMBL" id="CAI0644611.1"/>
    </source>
</evidence>
<evidence type="ECO:0000256" key="1">
    <source>
        <dbReference type="ARBA" id="ARBA00004141"/>
    </source>
</evidence>
<feature type="signal peptide" evidence="7">
    <location>
        <begin position="1"/>
        <end position="21"/>
    </location>
</feature>
<organism evidence="9 10">
    <name type="scientific">Colletotrichum noveboracense</name>
    <dbReference type="NCBI Taxonomy" id="2664923"/>
    <lineage>
        <taxon>Eukaryota</taxon>
        <taxon>Fungi</taxon>
        <taxon>Dikarya</taxon>
        <taxon>Ascomycota</taxon>
        <taxon>Pezizomycotina</taxon>
        <taxon>Sordariomycetes</taxon>
        <taxon>Hypocreomycetidae</taxon>
        <taxon>Glomerellales</taxon>
        <taxon>Glomerellaceae</taxon>
        <taxon>Colletotrichum</taxon>
        <taxon>Colletotrichum gloeosporioides species complex</taxon>
    </lineage>
</organism>
<evidence type="ECO:0000259" key="8">
    <source>
        <dbReference type="Pfam" id="PF20684"/>
    </source>
</evidence>
<comment type="similarity">
    <text evidence="5">Belongs to the SAT4 family.</text>
</comment>
<evidence type="ECO:0000256" key="3">
    <source>
        <dbReference type="ARBA" id="ARBA00022989"/>
    </source>
</evidence>
<feature type="transmembrane region" description="Helical" evidence="6">
    <location>
        <begin position="146"/>
        <end position="167"/>
    </location>
</feature>
<feature type="transmembrane region" description="Helical" evidence="6">
    <location>
        <begin position="308"/>
        <end position="326"/>
    </location>
</feature>
<dbReference type="EMBL" id="CAMGZC010000178">
    <property type="protein sequence ID" value="CAI0644611.1"/>
    <property type="molecule type" value="Genomic_DNA"/>
</dbReference>
<dbReference type="GO" id="GO:0016020">
    <property type="term" value="C:membrane"/>
    <property type="evidence" value="ECO:0007669"/>
    <property type="project" value="UniProtKB-SubCell"/>
</dbReference>
<evidence type="ECO:0000313" key="10">
    <source>
        <dbReference type="Proteomes" id="UP001152533"/>
    </source>
</evidence>
<comment type="subcellular location">
    <subcellularLocation>
        <location evidence="1">Membrane</location>
        <topology evidence="1">Multi-pass membrane protein</topology>
    </subcellularLocation>
</comment>
<keyword evidence="2 6" id="KW-0812">Transmembrane</keyword>